<accession>A0A3B0ZSX8</accession>
<dbReference type="AlphaFoldDB" id="A0A3B0ZSX8"/>
<organism evidence="2">
    <name type="scientific">hydrothermal vent metagenome</name>
    <dbReference type="NCBI Taxonomy" id="652676"/>
    <lineage>
        <taxon>unclassified sequences</taxon>
        <taxon>metagenomes</taxon>
        <taxon>ecological metagenomes</taxon>
    </lineage>
</organism>
<keyword evidence="1" id="KW-0472">Membrane</keyword>
<reference evidence="2" key="1">
    <citation type="submission" date="2018-06" db="EMBL/GenBank/DDBJ databases">
        <authorList>
            <person name="Zhirakovskaya E."/>
        </authorList>
    </citation>
    <scope>NUCLEOTIDE SEQUENCE</scope>
</reference>
<dbReference type="EMBL" id="UOFU01000058">
    <property type="protein sequence ID" value="VAW94801.1"/>
    <property type="molecule type" value="Genomic_DNA"/>
</dbReference>
<evidence type="ECO:0000313" key="2">
    <source>
        <dbReference type="EMBL" id="VAW94801.1"/>
    </source>
</evidence>
<protein>
    <submittedName>
        <fullName evidence="2">Uncharacterized protein</fullName>
    </submittedName>
</protein>
<evidence type="ECO:0000256" key="1">
    <source>
        <dbReference type="SAM" id="Phobius"/>
    </source>
</evidence>
<sequence length="63" mass="7130">MDPLATWEKLLLGVFALLLIFWFRPGLKAAFQRSAEAEQKDWMGLLIPIALVIGFVILLISMI</sequence>
<keyword evidence="1" id="KW-0812">Transmembrane</keyword>
<feature type="transmembrane region" description="Helical" evidence="1">
    <location>
        <begin position="45"/>
        <end position="62"/>
    </location>
</feature>
<name>A0A3B0ZSX8_9ZZZZ</name>
<gene>
    <name evidence="2" type="ORF">MNBD_GAMMA20-881</name>
</gene>
<proteinExistence type="predicted"/>
<keyword evidence="1" id="KW-1133">Transmembrane helix</keyword>